<sequence length="2130" mass="224602">MDDRQDKLLDYLKWVTADLHRARTRIDELESREREPIAIVAMACRFPGGVASPEELWQLVVDGVDAVGEFPKDRGWDVAGGYDPDPERPGTFYNRGGGFLSDAKGFDAAFFGISPREALAMDPQHRLLLECGWEAIERAGVDPRSLRGSDTGVFCGVITNGWGSQADPSVQGTEGYLMTGTTTSVASGRLSYVLGLEGPAISVDTACSSSLVAMHLAAQALHRGECSLALAGGAMVLPALDFFAEFSRQRGLSPDGRCKAFSAQADGMGFAEGAGVILLERLSEARRRGHPVLAVIRGSALNQDGASNGLTAPNGLAQQRVIRQALADAGLKASDVDLVEAHGTGTPLGDPIEARALLATYGQDRVPRRPLRLGSVKSNIGHAQAAAGMAGVIKTVMALRHGVMPRTLHVSEPTPEVDWSSGTVELLAEAVPWPETGGPRRAAVSGFGVSGTNAHLVLEQAPEEPAAGQEPDTAPEREPGTGSPTRPLPLVPWLLSARTPQALREQARQLLSVAEPDRRDVHAHDVAYSLATGRTAFEQRAAVLADGVDGLVDGLRALAEDGHGAGTLRGTARGGETAFLFTGQGAQRPGMGRELYDSFPVFATEFDAVCAEFDGMLAGPLRPVVFDGEGLDRTEWTQPALFAFEVALFRLLASWGVVPDQLAGHSIGEVTVAHVAGVLSLPDACRLVAARARLMQALPSGAMFAVRAGEEVVLPLLAGLESEVALAAVNGPESVVVSGAEEPTAALAGTLSGLGHEVRRLKVSHAFHSPLMEPMLDEFAAVVRGLRFTAPTVATATPGDELSSPDHWVAQVRRPVRFADQVRLLHGRGVTRFVEVGPDGVLTALGETCVDAGFVALQRHGRPEAEALLEGLTRAHVLGAGVDWTGVFANSGARRTDLPTYPFQREPYWLTPGRRTHPGELGFVPVDHPLLDASAEVPGTGVLLTSRLTRPVADGTGALLELALLAAEESGCTEVGELTVEAPLSVPEPGGVQLRVTVQPTDTGGATLAVHSRPADAEPGAEWTRHAVGTLRTTTTDAGFDFGVWPPKGATALETEGEDIAGAWTLGEECFVEVALPEERYDDRYRLHPSLLGTALRVLESESTADDDEVLPLRWAGVRLFAVGAGRLRVRLVPQGPSRVSVQAADATGAPVAAVDEVVLAPHRPAPPAARVLPHRLHWVEVGVPAACEEWEATEVYDAEDVTRLARAAAAPARLLLDLTGSAVSAPYESSAAAASAVVAATHALSTRTLAVLQSWLSEPALDDTGLVVLTSGAVAALPDDTLSDPAAAAVSGLLHSAQSENPGRIVVVDVDAAAAQAAPGTTKSLPVALASGEPRLALRHGRFHAPRLIRSRPVARTEAPLDPEGTVLITGGTGTLGRLVARHLVDRHGIRNLLLVGRRGTDAPGARELRDELVALGARVRVEACDVADRAALAALLSSVPDDAPLTAVVHTAGVLDDGVVTALTPERMAAVLAPKADAAWHLHELTSGLRLDAFVLFSSLGGALGAAGQGNYAAANSFLDALAHHRRARGLPATTMVWGMWEGGMAGGLDETGARRIARGGGAPLTPEEGMELFDVCLRGDDPAPVTVKLERQALRRLAADGDLPPLFRALVPVCRRASRTAAAEPDLAARLAALAPDEAQHTLFALVRGEAATVLGHPDPTRLDPGQPFTELGFDSLTAVELRNRLVAATGLRLPPTLVFDQGDLAGLVEFLRPVLLGDTEDAAAEVAEAAQVDFAAEVWLAPDIVPVPASAPAADAPPVAAEPGEIFLTGATGFVGAFLLRDLLRSTDATVHCLVRAEDETAARRRLRAALAWFRLDDEVDQGRVAVVVGDLTRPLLGLEPERFGALARTVDVIYHAAADVSWLQPYPALKAANVTGTQEVLRLAALHRTVPVHHVSTAGVFSRAAVDGRRPRPEEPGGPAAVLANGYPQSKFVAERIIDIARDRGLSVTVYRADTVCGDQRGGACQTQDFVWLSLKGCLQAGGLPADADALFGMVPVDYVSGAIVALSRSEEAAGRTFHLQNRRPVAFRELVERLRAAGHVLADVEWPDFEAAVRADRDNVLFPLIDIFGILMRLGDATYLPLDLDDTERALTGSGVTCPVIDAELVDRYAEFFTDSGYFPPRSR</sequence>
<evidence type="ECO:0000313" key="12">
    <source>
        <dbReference type="EMBL" id="BBC29267.1"/>
    </source>
</evidence>
<dbReference type="Pfam" id="PF00698">
    <property type="entry name" value="Acyl_transf_1"/>
    <property type="match status" value="1"/>
</dbReference>
<dbReference type="SUPFAM" id="SSF53901">
    <property type="entry name" value="Thiolase-like"/>
    <property type="match status" value="1"/>
</dbReference>
<dbReference type="InterPro" id="IPR014031">
    <property type="entry name" value="Ketoacyl_synth_C"/>
</dbReference>
<dbReference type="Gene3D" id="1.10.1200.10">
    <property type="entry name" value="ACP-like"/>
    <property type="match status" value="1"/>
</dbReference>
<dbReference type="Proteomes" id="UP001321542">
    <property type="component" value="Chromosome"/>
</dbReference>
<evidence type="ECO:0000256" key="4">
    <source>
        <dbReference type="ARBA" id="ARBA00022553"/>
    </source>
</evidence>
<reference evidence="12 13" key="1">
    <citation type="journal article" date="2010" name="ChemBioChem">
        <title>Cloning and characterization of the biosynthetic gene cluster of 16-membered macrolide antibiotic FD-891: involvement of a dual functional cytochrome P450 monooxygenase catalyzing epoxidation and hydroxylation.</title>
        <authorList>
            <person name="Kudo F."/>
            <person name="Motegi A."/>
            <person name="Mizoue K."/>
            <person name="Eguchi T."/>
        </authorList>
    </citation>
    <scope>NUCLEOTIDE SEQUENCE [LARGE SCALE GENOMIC DNA]</scope>
    <source>
        <strain evidence="12 13">A-8890</strain>
    </source>
</reference>
<evidence type="ECO:0000313" key="13">
    <source>
        <dbReference type="Proteomes" id="UP001321542"/>
    </source>
</evidence>
<dbReference type="SMART" id="SM01294">
    <property type="entry name" value="PKS_PP_betabranch"/>
    <property type="match status" value="1"/>
</dbReference>
<dbReference type="SUPFAM" id="SSF52151">
    <property type="entry name" value="FabD/lysophospholipase-like"/>
    <property type="match status" value="1"/>
</dbReference>
<dbReference type="InterPro" id="IPR009081">
    <property type="entry name" value="PP-bd_ACP"/>
</dbReference>
<dbReference type="SUPFAM" id="SSF51735">
    <property type="entry name" value="NAD(P)-binding Rossmann-fold domains"/>
    <property type="match status" value="3"/>
</dbReference>
<comment type="cofactor">
    <cofactor evidence="1">
        <name>pantetheine 4'-phosphate</name>
        <dbReference type="ChEBI" id="CHEBI:47942"/>
    </cofactor>
</comment>
<dbReference type="SMART" id="SM00822">
    <property type="entry name" value="PKS_KR"/>
    <property type="match status" value="1"/>
</dbReference>
<keyword evidence="5" id="KW-0808">Transferase</keyword>
<organism evidence="12 13">
    <name type="scientific">Streptomyces graminofaciens</name>
    <dbReference type="NCBI Taxonomy" id="68212"/>
    <lineage>
        <taxon>Bacteria</taxon>
        <taxon>Bacillati</taxon>
        <taxon>Actinomycetota</taxon>
        <taxon>Actinomycetes</taxon>
        <taxon>Kitasatosporales</taxon>
        <taxon>Streptomycetaceae</taxon>
        <taxon>Streptomyces</taxon>
    </lineage>
</organism>
<dbReference type="PROSITE" id="PS52004">
    <property type="entry name" value="KS3_2"/>
    <property type="match status" value="1"/>
</dbReference>
<dbReference type="InterPro" id="IPR014043">
    <property type="entry name" value="Acyl_transferase_dom"/>
</dbReference>
<evidence type="ECO:0000256" key="8">
    <source>
        <dbReference type="ARBA" id="ARBA00023315"/>
    </source>
</evidence>
<evidence type="ECO:0000256" key="6">
    <source>
        <dbReference type="ARBA" id="ARBA00023194"/>
    </source>
</evidence>
<proteinExistence type="predicted"/>
<dbReference type="InterPro" id="IPR014030">
    <property type="entry name" value="Ketoacyl_synth_N"/>
</dbReference>
<evidence type="ECO:0000256" key="2">
    <source>
        <dbReference type="ARBA" id="ARBA00004792"/>
    </source>
</evidence>
<keyword evidence="7" id="KW-0511">Multifunctional enzyme</keyword>
<dbReference type="InterPro" id="IPR032821">
    <property type="entry name" value="PKS_assoc"/>
</dbReference>
<dbReference type="SUPFAM" id="SSF47336">
    <property type="entry name" value="ACP-like"/>
    <property type="match status" value="1"/>
</dbReference>
<dbReference type="InterPro" id="IPR010080">
    <property type="entry name" value="Thioester_reductase-like_dom"/>
</dbReference>
<keyword evidence="6" id="KW-0045">Antibiotic biosynthesis</keyword>
<dbReference type="InterPro" id="IPR016035">
    <property type="entry name" value="Acyl_Trfase/lysoPLipase"/>
</dbReference>
<name>A0ABN5V950_9ACTN</name>
<dbReference type="InterPro" id="IPR016039">
    <property type="entry name" value="Thiolase-like"/>
</dbReference>
<dbReference type="InterPro" id="IPR013120">
    <property type="entry name" value="FAR_NAD-bd"/>
</dbReference>
<reference evidence="12 13" key="2">
    <citation type="journal article" date="2023" name="ChemBioChem">
        <title>Acyltransferase Domain Exchange between Two Independent Type I Polyketide Synthases in the Same Producer Strain of Macrolide Antibiotics.</title>
        <authorList>
            <person name="Kudo F."/>
            <person name="Kishikawa K."/>
            <person name="Tsuboi K."/>
            <person name="Kido T."/>
            <person name="Usui T."/>
            <person name="Hashimoto J."/>
            <person name="Shin-Ya K."/>
            <person name="Miyanaga A."/>
            <person name="Eguchi T."/>
        </authorList>
    </citation>
    <scope>NUCLEOTIDE SEQUENCE [LARGE SCALE GENOMIC DNA]</scope>
    <source>
        <strain evidence="12 13">A-8890</strain>
    </source>
</reference>
<evidence type="ECO:0008006" key="14">
    <source>
        <dbReference type="Google" id="ProtNLM"/>
    </source>
</evidence>
<dbReference type="SMART" id="SM00826">
    <property type="entry name" value="PKS_DH"/>
    <property type="match status" value="1"/>
</dbReference>
<dbReference type="PROSITE" id="PS50075">
    <property type="entry name" value="CARRIER"/>
    <property type="match status" value="1"/>
</dbReference>
<accession>A0ABN5V950</accession>
<dbReference type="InterPro" id="IPR042104">
    <property type="entry name" value="PKS_dehydratase_sf"/>
</dbReference>
<evidence type="ECO:0000259" key="10">
    <source>
        <dbReference type="PROSITE" id="PS50075"/>
    </source>
</evidence>
<evidence type="ECO:0000256" key="5">
    <source>
        <dbReference type="ARBA" id="ARBA00022679"/>
    </source>
</evidence>
<dbReference type="InterPro" id="IPR036291">
    <property type="entry name" value="NAD(P)-bd_dom_sf"/>
</dbReference>
<dbReference type="PROSITE" id="PS00012">
    <property type="entry name" value="PHOSPHOPANTETHEINE"/>
    <property type="match status" value="1"/>
</dbReference>
<dbReference type="Pfam" id="PF22953">
    <property type="entry name" value="SpnB_Rossmann"/>
    <property type="match status" value="1"/>
</dbReference>
<feature type="domain" description="Carrier" evidence="10">
    <location>
        <begin position="1644"/>
        <end position="1719"/>
    </location>
</feature>
<dbReference type="InterPro" id="IPR018201">
    <property type="entry name" value="Ketoacyl_synth_AS"/>
</dbReference>
<dbReference type="EMBL" id="AP018448">
    <property type="protein sequence ID" value="BBC29267.1"/>
    <property type="molecule type" value="Genomic_DNA"/>
</dbReference>
<dbReference type="CDD" id="cd00833">
    <property type="entry name" value="PKS"/>
    <property type="match status" value="1"/>
</dbReference>
<dbReference type="Gene3D" id="3.10.129.110">
    <property type="entry name" value="Polyketide synthase dehydratase"/>
    <property type="match status" value="1"/>
</dbReference>
<dbReference type="InterPro" id="IPR020806">
    <property type="entry name" value="PKS_PP-bd"/>
</dbReference>
<feature type="region of interest" description="Disordered" evidence="9">
    <location>
        <begin position="463"/>
        <end position="490"/>
    </location>
</feature>
<comment type="pathway">
    <text evidence="2">Antibiotic biosynthesis.</text>
</comment>
<evidence type="ECO:0000256" key="1">
    <source>
        <dbReference type="ARBA" id="ARBA00001957"/>
    </source>
</evidence>
<dbReference type="NCBIfam" id="TIGR01746">
    <property type="entry name" value="Thioester-redct"/>
    <property type="match status" value="1"/>
</dbReference>
<dbReference type="InterPro" id="IPR055123">
    <property type="entry name" value="SpnB-like_Rossmann"/>
</dbReference>
<dbReference type="Pfam" id="PF08659">
    <property type="entry name" value="KR"/>
    <property type="match status" value="1"/>
</dbReference>
<evidence type="ECO:0000256" key="7">
    <source>
        <dbReference type="ARBA" id="ARBA00023268"/>
    </source>
</evidence>
<dbReference type="InterPro" id="IPR057326">
    <property type="entry name" value="KR_dom"/>
</dbReference>
<dbReference type="InterPro" id="IPR015083">
    <property type="entry name" value="NorB/c/GfsB-D-like_docking"/>
</dbReference>
<dbReference type="SMART" id="SM00823">
    <property type="entry name" value="PKS_PP"/>
    <property type="match status" value="1"/>
</dbReference>
<dbReference type="Pfam" id="PF00109">
    <property type="entry name" value="ketoacyl-synt"/>
    <property type="match status" value="1"/>
</dbReference>
<dbReference type="Gene3D" id="3.30.70.3290">
    <property type="match status" value="1"/>
</dbReference>
<dbReference type="CDD" id="cd08956">
    <property type="entry name" value="KR_3_FAS_SDR_x"/>
    <property type="match status" value="1"/>
</dbReference>
<dbReference type="RefSeq" id="WP_286247295.1">
    <property type="nucleotide sequence ID" value="NZ_AP018448.1"/>
</dbReference>
<dbReference type="Pfam" id="PF00550">
    <property type="entry name" value="PP-binding"/>
    <property type="match status" value="1"/>
</dbReference>
<dbReference type="InterPro" id="IPR016036">
    <property type="entry name" value="Malonyl_transacylase_ACP-bd"/>
</dbReference>
<dbReference type="Gene3D" id="3.40.47.10">
    <property type="match status" value="1"/>
</dbReference>
<evidence type="ECO:0000259" key="11">
    <source>
        <dbReference type="PROSITE" id="PS52004"/>
    </source>
</evidence>
<dbReference type="SUPFAM" id="SSF55048">
    <property type="entry name" value="Probable ACP-binding domain of malonyl-CoA ACP transacylase"/>
    <property type="match status" value="1"/>
</dbReference>
<dbReference type="Pfam" id="PF07993">
    <property type="entry name" value="NAD_binding_4"/>
    <property type="match status" value="1"/>
</dbReference>
<dbReference type="Pfam" id="PF02801">
    <property type="entry name" value="Ketoacyl-synt_C"/>
    <property type="match status" value="1"/>
</dbReference>
<dbReference type="InterPro" id="IPR020841">
    <property type="entry name" value="PKS_Beta-ketoAc_synthase_dom"/>
</dbReference>
<dbReference type="PANTHER" id="PTHR43775">
    <property type="entry name" value="FATTY ACID SYNTHASE"/>
    <property type="match status" value="1"/>
</dbReference>
<dbReference type="InterPro" id="IPR049551">
    <property type="entry name" value="PKS_DH_C"/>
</dbReference>
<dbReference type="Pfam" id="PF21089">
    <property type="entry name" value="PKS_DH_N"/>
    <property type="match status" value="1"/>
</dbReference>
<dbReference type="SMART" id="SM00825">
    <property type="entry name" value="PKS_KS"/>
    <property type="match status" value="1"/>
</dbReference>
<dbReference type="InterPro" id="IPR036736">
    <property type="entry name" value="ACP-like_sf"/>
</dbReference>
<dbReference type="InterPro" id="IPR001227">
    <property type="entry name" value="Ac_transferase_dom_sf"/>
</dbReference>
<dbReference type="Pfam" id="PF08990">
    <property type="entry name" value="Docking"/>
    <property type="match status" value="1"/>
</dbReference>
<dbReference type="InterPro" id="IPR013968">
    <property type="entry name" value="PKS_KR"/>
</dbReference>
<dbReference type="InterPro" id="IPR050091">
    <property type="entry name" value="PKS_NRPS_Biosynth_Enz"/>
</dbReference>
<evidence type="ECO:0000256" key="9">
    <source>
        <dbReference type="SAM" id="MobiDB-lite"/>
    </source>
</evidence>
<dbReference type="Pfam" id="PF14765">
    <property type="entry name" value="PS-DH"/>
    <property type="match status" value="1"/>
</dbReference>
<dbReference type="InterPro" id="IPR049552">
    <property type="entry name" value="PKS_DH_N"/>
</dbReference>
<dbReference type="Pfam" id="PF16197">
    <property type="entry name" value="KAsynt_C_assoc"/>
    <property type="match status" value="1"/>
</dbReference>
<keyword evidence="8" id="KW-0012">Acyltransferase</keyword>
<gene>
    <name evidence="12" type="ORF">SGFS_005610</name>
</gene>
<feature type="domain" description="Ketosynthase family 3 (KS3)" evidence="11">
    <location>
        <begin position="34"/>
        <end position="460"/>
    </location>
</feature>
<dbReference type="InterPro" id="IPR006162">
    <property type="entry name" value="Ppantetheine_attach_site"/>
</dbReference>
<dbReference type="Gene3D" id="3.40.366.10">
    <property type="entry name" value="Malonyl-Coenzyme A Acyl Carrier Protein, domain 2"/>
    <property type="match status" value="1"/>
</dbReference>
<dbReference type="CDD" id="cd05235">
    <property type="entry name" value="SDR_e1"/>
    <property type="match status" value="1"/>
</dbReference>
<dbReference type="PROSITE" id="PS00606">
    <property type="entry name" value="KS3_1"/>
    <property type="match status" value="1"/>
</dbReference>
<keyword evidence="13" id="KW-1185">Reference proteome</keyword>
<dbReference type="InterPro" id="IPR020807">
    <property type="entry name" value="PKS_DH"/>
</dbReference>
<dbReference type="SMART" id="SM00827">
    <property type="entry name" value="PKS_AT"/>
    <property type="match status" value="1"/>
</dbReference>
<keyword evidence="3" id="KW-0596">Phosphopantetheine</keyword>
<dbReference type="Gene3D" id="3.40.50.720">
    <property type="entry name" value="NAD(P)-binding Rossmann-like Domain"/>
    <property type="match status" value="2"/>
</dbReference>
<dbReference type="PANTHER" id="PTHR43775:SF51">
    <property type="entry name" value="INACTIVE PHENOLPHTHIOCEROL SYNTHESIS POLYKETIDE SYNTHASE TYPE I PKS1-RELATED"/>
    <property type="match status" value="1"/>
</dbReference>
<evidence type="ECO:0000256" key="3">
    <source>
        <dbReference type="ARBA" id="ARBA00022450"/>
    </source>
</evidence>
<protein>
    <recommendedName>
        <fullName evidence="14">Polyketide synthase</fullName>
    </recommendedName>
</protein>
<keyword evidence="4" id="KW-0597">Phosphoprotein</keyword>